<dbReference type="PANTHER" id="PTHR13608:SF3">
    <property type="entry name" value="ARMADILLO-LIKE HELICAL DOMAIN-CONTAINING PROTEIN 3"/>
    <property type="match status" value="1"/>
</dbReference>
<dbReference type="Proteomes" id="UP001295794">
    <property type="component" value="Unassembled WGS sequence"/>
</dbReference>
<evidence type="ECO:0000313" key="1">
    <source>
        <dbReference type="EMBL" id="CAK5280590.1"/>
    </source>
</evidence>
<comment type="caution">
    <text evidence="1">The sequence shown here is derived from an EMBL/GenBank/DDBJ whole genome shotgun (WGS) entry which is preliminary data.</text>
</comment>
<dbReference type="PANTHER" id="PTHR13608">
    <property type="entry name" value="ARMADILLO-LIKE HELICAL DOMAIN-CONTAINING PROTEIN 3"/>
    <property type="match status" value="1"/>
</dbReference>
<sequence>MEVMAGGVKGDAVFTEFTTIAHESLSNEDIPVEFRHQVLQLTLTFMCGIGQLSPGAYFLRLDLFPSIASFIKSPETEMYTFEAVLLLTLLANFHKSKSNPYLQRIHETDDQDLMRKICWASNFALDAVIKTYQEISDDDPAQTFTAALGSMMSMLRPDRA</sequence>
<feature type="non-terminal residue" evidence="1">
    <location>
        <position position="1"/>
    </location>
</feature>
<proteinExistence type="predicted"/>
<gene>
    <name evidence="1" type="ORF">MYCIT1_LOCUS31106</name>
</gene>
<dbReference type="GO" id="GO:0005829">
    <property type="term" value="C:cytosol"/>
    <property type="evidence" value="ECO:0007669"/>
    <property type="project" value="TreeGrafter"/>
</dbReference>
<reference evidence="1" key="1">
    <citation type="submission" date="2023-11" db="EMBL/GenBank/DDBJ databases">
        <authorList>
            <person name="De Vega J J."/>
            <person name="De Vega J J."/>
        </authorList>
    </citation>
    <scope>NUCLEOTIDE SEQUENCE</scope>
</reference>
<dbReference type="EMBL" id="CAVNYO010000440">
    <property type="protein sequence ID" value="CAK5280590.1"/>
    <property type="molecule type" value="Genomic_DNA"/>
</dbReference>
<accession>A0AAD2HRZ1</accession>
<organism evidence="1 2">
    <name type="scientific">Mycena citricolor</name>
    <dbReference type="NCBI Taxonomy" id="2018698"/>
    <lineage>
        <taxon>Eukaryota</taxon>
        <taxon>Fungi</taxon>
        <taxon>Dikarya</taxon>
        <taxon>Basidiomycota</taxon>
        <taxon>Agaricomycotina</taxon>
        <taxon>Agaricomycetes</taxon>
        <taxon>Agaricomycetidae</taxon>
        <taxon>Agaricales</taxon>
        <taxon>Marasmiineae</taxon>
        <taxon>Mycenaceae</taxon>
        <taxon>Mycena</taxon>
    </lineage>
</organism>
<name>A0AAD2HRZ1_9AGAR</name>
<keyword evidence="2" id="KW-1185">Reference proteome</keyword>
<protein>
    <submittedName>
        <fullName evidence="1">Uncharacterized protein</fullName>
    </submittedName>
</protein>
<dbReference type="AlphaFoldDB" id="A0AAD2HRZ1"/>
<evidence type="ECO:0000313" key="2">
    <source>
        <dbReference type="Proteomes" id="UP001295794"/>
    </source>
</evidence>
<dbReference type="InterPro" id="IPR039868">
    <property type="entry name" value="ARMD3-like"/>
</dbReference>